<reference evidence="14" key="1">
    <citation type="journal article" date="2018" name="J. ISSAAS">
        <title>The contribution of mitochondrial metagenomics to large-scale data mining and phylogenetic analysis of Coleoptera.</title>
        <authorList>
            <person name="Miller K."/>
            <person name="Linard B."/>
            <person name="Motyka M."/>
            <person name="Bocek M."/>
            <person name="Vogler A.P."/>
        </authorList>
    </citation>
    <scope>NUCLEOTIDE SEQUENCE</scope>
</reference>
<keyword evidence="8 13" id="KW-1133">Transmembrane helix</keyword>
<dbReference type="InterPro" id="IPR001421">
    <property type="entry name" value="ATP8_metazoa"/>
</dbReference>
<keyword evidence="4 12" id="KW-0813">Transport</keyword>
<comment type="subunit">
    <text evidence="3">F-type ATPases have 2 components, CF(1) - the catalytic core - and CF(0) - the membrane proton channel.</text>
</comment>
<keyword evidence="6 12" id="KW-0812">Transmembrane</keyword>
<evidence type="ECO:0000256" key="7">
    <source>
        <dbReference type="ARBA" id="ARBA00022781"/>
    </source>
</evidence>
<dbReference type="GO" id="GO:0045259">
    <property type="term" value="C:proton-transporting ATP synthase complex"/>
    <property type="evidence" value="ECO:0007669"/>
    <property type="project" value="UniProtKB-KW"/>
</dbReference>
<comment type="similarity">
    <text evidence="2 12">Belongs to the ATPase protein 8 family.</text>
</comment>
<dbReference type="GO" id="GO:0031966">
    <property type="term" value="C:mitochondrial membrane"/>
    <property type="evidence" value="ECO:0007669"/>
    <property type="project" value="UniProtKB-SubCell"/>
</dbReference>
<dbReference type="AlphaFoldDB" id="A0A346RJQ4"/>
<evidence type="ECO:0000313" key="14">
    <source>
        <dbReference type="EMBL" id="AXS66301.1"/>
    </source>
</evidence>
<dbReference type="EMBL" id="MG193491">
    <property type="protein sequence ID" value="AXS66301.1"/>
    <property type="molecule type" value="Genomic_DNA"/>
</dbReference>
<evidence type="ECO:0000256" key="4">
    <source>
        <dbReference type="ARBA" id="ARBA00022448"/>
    </source>
</evidence>
<protein>
    <recommendedName>
        <fullName evidence="12">ATP synthase complex subunit 8</fullName>
    </recommendedName>
</protein>
<geneLocation type="mitochondrion" evidence="14"/>
<evidence type="ECO:0000256" key="9">
    <source>
        <dbReference type="ARBA" id="ARBA00023065"/>
    </source>
</evidence>
<accession>A0A346RJQ4</accession>
<evidence type="ECO:0000256" key="5">
    <source>
        <dbReference type="ARBA" id="ARBA00022547"/>
    </source>
</evidence>
<name>A0A346RJQ4_9CUCU</name>
<gene>
    <name evidence="14" type="primary">atp8</name>
</gene>
<proteinExistence type="inferred from homology"/>
<feature type="transmembrane region" description="Helical" evidence="13">
    <location>
        <begin position="12"/>
        <end position="32"/>
    </location>
</feature>
<comment type="subcellular location">
    <subcellularLocation>
        <location evidence="1 12">Mitochondrion membrane</location>
        <topology evidence="1 12">Single-pass membrane protein</topology>
    </subcellularLocation>
</comment>
<evidence type="ECO:0000256" key="11">
    <source>
        <dbReference type="ARBA" id="ARBA00023136"/>
    </source>
</evidence>
<evidence type="ECO:0000256" key="8">
    <source>
        <dbReference type="ARBA" id="ARBA00022989"/>
    </source>
</evidence>
<evidence type="ECO:0000256" key="3">
    <source>
        <dbReference type="ARBA" id="ARBA00011291"/>
    </source>
</evidence>
<evidence type="ECO:0000256" key="1">
    <source>
        <dbReference type="ARBA" id="ARBA00004304"/>
    </source>
</evidence>
<keyword evidence="10 12" id="KW-0496">Mitochondrion</keyword>
<dbReference type="GO" id="GO:0015078">
    <property type="term" value="F:proton transmembrane transporter activity"/>
    <property type="evidence" value="ECO:0007669"/>
    <property type="project" value="InterPro"/>
</dbReference>
<evidence type="ECO:0000256" key="12">
    <source>
        <dbReference type="RuleBase" id="RU003661"/>
    </source>
</evidence>
<keyword evidence="7 12" id="KW-0375">Hydrogen ion transport</keyword>
<evidence type="ECO:0000256" key="13">
    <source>
        <dbReference type="SAM" id="Phobius"/>
    </source>
</evidence>
<keyword evidence="5 12" id="KW-0138">CF(0)</keyword>
<evidence type="ECO:0000256" key="2">
    <source>
        <dbReference type="ARBA" id="ARBA00008892"/>
    </source>
</evidence>
<sequence>MPQMAPLNWLTLFLMFSLTFIIYNSLNFYMFTYKSSKFNFSKNIIKTLWKW</sequence>
<evidence type="ECO:0000256" key="6">
    <source>
        <dbReference type="ARBA" id="ARBA00022692"/>
    </source>
</evidence>
<keyword evidence="9 12" id="KW-0406">Ion transport</keyword>
<dbReference type="Pfam" id="PF00895">
    <property type="entry name" value="ATP-synt_8"/>
    <property type="match status" value="1"/>
</dbReference>
<organism evidence="14">
    <name type="scientific">Cucujoidea sp. 9 KM-2017</name>
    <dbReference type="NCBI Taxonomy" id="2219390"/>
    <lineage>
        <taxon>Eukaryota</taxon>
        <taxon>Metazoa</taxon>
        <taxon>Ecdysozoa</taxon>
        <taxon>Arthropoda</taxon>
        <taxon>Hexapoda</taxon>
        <taxon>Insecta</taxon>
        <taxon>Pterygota</taxon>
        <taxon>Neoptera</taxon>
        <taxon>Endopterygota</taxon>
        <taxon>Coleoptera</taxon>
        <taxon>Polyphaga</taxon>
        <taxon>Cucujiformia</taxon>
    </lineage>
</organism>
<evidence type="ECO:0000256" key="10">
    <source>
        <dbReference type="ARBA" id="ARBA00023128"/>
    </source>
</evidence>
<keyword evidence="11 13" id="KW-0472">Membrane</keyword>
<dbReference type="GO" id="GO:0015986">
    <property type="term" value="P:proton motive force-driven ATP synthesis"/>
    <property type="evidence" value="ECO:0007669"/>
    <property type="project" value="InterPro"/>
</dbReference>